<evidence type="ECO:0000256" key="2">
    <source>
        <dbReference type="SAM" id="Phobius"/>
    </source>
</evidence>
<feature type="region of interest" description="Disordered" evidence="1">
    <location>
        <begin position="1"/>
        <end position="63"/>
    </location>
</feature>
<keyword evidence="4" id="KW-1185">Reference proteome</keyword>
<reference evidence="3 4" key="1">
    <citation type="submission" date="2018-12" db="EMBL/GenBank/DDBJ databases">
        <title>Glycomyces sp. YIM 121974 draft genome.</title>
        <authorList>
            <person name="Li Q."/>
        </authorList>
    </citation>
    <scope>NUCLEOTIDE SEQUENCE [LARGE SCALE GENOMIC DNA]</scope>
    <source>
        <strain evidence="3 4">YIM 121974</strain>
    </source>
</reference>
<feature type="compositionally biased region" description="Basic residues" evidence="1">
    <location>
        <begin position="18"/>
        <end position="44"/>
    </location>
</feature>
<accession>A0A426USH4</accession>
<protein>
    <recommendedName>
        <fullName evidence="5">DUF4229 domain-containing protein</fullName>
    </recommendedName>
</protein>
<gene>
    <name evidence="3" type="ORF">EIW28_21955</name>
</gene>
<dbReference type="AlphaFoldDB" id="A0A426USH4"/>
<proteinExistence type="predicted"/>
<evidence type="ECO:0000256" key="1">
    <source>
        <dbReference type="SAM" id="MobiDB-lite"/>
    </source>
</evidence>
<evidence type="ECO:0000313" key="4">
    <source>
        <dbReference type="Proteomes" id="UP000277256"/>
    </source>
</evidence>
<keyword evidence="2" id="KW-0472">Membrane</keyword>
<keyword evidence="2" id="KW-1133">Transmembrane helix</keyword>
<name>A0A426USH4_9ACTN</name>
<evidence type="ECO:0000313" key="3">
    <source>
        <dbReference type="EMBL" id="RRR96499.1"/>
    </source>
</evidence>
<dbReference type="EMBL" id="RSEB01000007">
    <property type="protein sequence ID" value="RRR96499.1"/>
    <property type="molecule type" value="Genomic_DNA"/>
</dbReference>
<organism evidence="3 4">
    <name type="scientific">Glycomyces terrestris</name>
    <dbReference type="NCBI Taxonomy" id="2493553"/>
    <lineage>
        <taxon>Bacteria</taxon>
        <taxon>Bacillati</taxon>
        <taxon>Actinomycetota</taxon>
        <taxon>Actinomycetes</taxon>
        <taxon>Glycomycetales</taxon>
        <taxon>Glycomycetaceae</taxon>
        <taxon>Glycomyces</taxon>
    </lineage>
</organism>
<keyword evidence="2" id="KW-0812">Transmembrane</keyword>
<feature type="transmembrane region" description="Helical" evidence="2">
    <location>
        <begin position="111"/>
        <end position="130"/>
    </location>
</feature>
<evidence type="ECO:0008006" key="5">
    <source>
        <dbReference type="Google" id="ProtNLM"/>
    </source>
</evidence>
<comment type="caution">
    <text evidence="3">The sequence shown here is derived from an EMBL/GenBank/DDBJ whole genome shotgun (WGS) entry which is preliminary data.</text>
</comment>
<dbReference type="Proteomes" id="UP000277256">
    <property type="component" value="Unassembled WGS sequence"/>
</dbReference>
<sequence length="164" mass="18951">MDRRAADRVGVHRAVPALRRRGPLGRHARRRRPRPRRRDRRRRPAAADLAADAHRRPRRAHRRTRLRAPVVRRGPRLRRGTGRMNPIAKYFLSRLAIIAVVAVPLMFFLNVLNALAIGLLASLVIGFTLLRRQQMAMIDHIDAASRRRREEKRQLRAELAGDDA</sequence>
<feature type="compositionally biased region" description="Basic and acidic residues" evidence="1">
    <location>
        <begin position="1"/>
        <end position="10"/>
    </location>
</feature>
<feature type="transmembrane region" description="Helical" evidence="2">
    <location>
        <begin position="87"/>
        <end position="105"/>
    </location>
</feature>